<dbReference type="HAMAP" id="MF_01934">
    <property type="entry name" value="MenB"/>
    <property type="match status" value="1"/>
</dbReference>
<keyword evidence="4" id="KW-0934">Plastid</keyword>
<geneLocation type="plastid" evidence="4"/>
<comment type="catalytic activity">
    <reaction evidence="1">
        <text>2-succinylbenzoyl-CoA + H(+) = 1,4-dihydroxy-2-naphthoyl-CoA + H2O</text>
        <dbReference type="Rhea" id="RHEA:26562"/>
        <dbReference type="ChEBI" id="CHEBI:15377"/>
        <dbReference type="ChEBI" id="CHEBI:15378"/>
        <dbReference type="ChEBI" id="CHEBI:57364"/>
        <dbReference type="ChEBI" id="CHEBI:58897"/>
        <dbReference type="EC" id="4.1.3.36"/>
    </reaction>
</comment>
<keyword evidence="2" id="KW-0456">Lyase</keyword>
<dbReference type="InterPro" id="IPR010198">
    <property type="entry name" value="DHNA-CoA_synthase_MenB"/>
</dbReference>
<dbReference type="Gene3D" id="1.10.12.10">
    <property type="entry name" value="Lyase 2-enoyl-coa Hydratase, Chain A, domain 2"/>
    <property type="match status" value="1"/>
</dbReference>
<dbReference type="SUPFAM" id="SSF52096">
    <property type="entry name" value="ClpP/crotonase"/>
    <property type="match status" value="1"/>
</dbReference>
<dbReference type="NCBIfam" id="NF005637">
    <property type="entry name" value="PRK07396.1"/>
    <property type="match status" value="1"/>
</dbReference>
<sequence>MLKSNKYNHYIDIKYIKYDGIAQIIINRPEILNSFRPKTIEEILHAFNDISLDKNIGVVILCGIGTESFSTGGDQKVRGKEGYYNELGQASLNVIELQKKIRNLSKPVIAMVSGYAIGGGQILQMMCDISIASDNSIFAQSGPKVGSFDAGYGSSYMARVVGQKRAREIWFLCHQYNAYQALDMGLINKVVQLSDLKSVTFKYAKEILSHSPTSLSFLKAALNADCDGQAGLQEIGANSTMLFYMTDEAREGREAFLEKRKPNYNQFRQNS</sequence>
<dbReference type="CDD" id="cd06558">
    <property type="entry name" value="crotonase-like"/>
    <property type="match status" value="1"/>
</dbReference>
<dbReference type="NCBIfam" id="TIGR01929">
    <property type="entry name" value="menB"/>
    <property type="match status" value="1"/>
</dbReference>
<dbReference type="GO" id="GO:0005829">
    <property type="term" value="C:cytosol"/>
    <property type="evidence" value="ECO:0007669"/>
    <property type="project" value="TreeGrafter"/>
</dbReference>
<dbReference type="PANTHER" id="PTHR43113:SF1">
    <property type="entry name" value="1,4-DIHYDROXY-2-NAPHTHOYL-COA SYNTHASE, PEROXISOMAL"/>
    <property type="match status" value="1"/>
</dbReference>
<name>A0A9Y1MY45_9RHOD</name>
<dbReference type="Pfam" id="PF00378">
    <property type="entry name" value="ECH_1"/>
    <property type="match status" value="1"/>
</dbReference>
<dbReference type="GO" id="GO:0009234">
    <property type="term" value="P:menaquinone biosynthetic process"/>
    <property type="evidence" value="ECO:0007669"/>
    <property type="project" value="InterPro"/>
</dbReference>
<dbReference type="Gene3D" id="3.90.226.10">
    <property type="entry name" value="2-enoyl-CoA Hydratase, Chain A, domain 1"/>
    <property type="match status" value="1"/>
</dbReference>
<gene>
    <name evidence="4" type="primary">menB</name>
    <name evidence="4" type="ORF">CspTHAL103_150</name>
</gene>
<evidence type="ECO:0000256" key="2">
    <source>
        <dbReference type="ARBA" id="ARBA00023239"/>
    </source>
</evidence>
<accession>A0A9Y1MY45</accession>
<proteinExistence type="inferred from homology"/>
<reference evidence="4" key="1">
    <citation type="journal article" date="2023" name="J. Phycol.">
        <title>Revised classification of the Cyanidiophyceae based on plastid genome data with descriptions of the Cavernulicolales ord. nov. and Galdieriales ord. nov. (Rhodophyta).</title>
        <authorList>
            <person name="Park S.I."/>
            <person name="Cho C.H."/>
            <person name="Ciniglia C."/>
            <person name="Huang T.Y."/>
            <person name="Liu S.L."/>
            <person name="Bustamante D.E."/>
            <person name="Calderon M.S."/>
            <person name="Mansilla A."/>
            <person name="McDermott T."/>
            <person name="Andersen R.A."/>
            <person name="Yoon H.S."/>
        </authorList>
    </citation>
    <scope>NUCLEOTIDE SEQUENCE</scope>
</reference>
<evidence type="ECO:0000313" key="4">
    <source>
        <dbReference type="EMBL" id="WDB00075.1"/>
    </source>
</evidence>
<organism evidence="4">
    <name type="scientific">Cyanidium sp. THAL103</name>
    <dbReference type="NCBI Taxonomy" id="3027999"/>
    <lineage>
        <taxon>Eukaryota</taxon>
        <taxon>Rhodophyta</taxon>
        <taxon>Bangiophyceae</taxon>
        <taxon>Cyanidiales</taxon>
        <taxon>Cyanidiaceae</taxon>
        <taxon>Cyanidium</taxon>
    </lineage>
</organism>
<protein>
    <submittedName>
        <fullName evidence="4">Naphthoate synthase</fullName>
    </submittedName>
</protein>
<dbReference type="InterPro" id="IPR001753">
    <property type="entry name" value="Enoyl-CoA_hydra/iso"/>
</dbReference>
<dbReference type="InterPro" id="IPR018376">
    <property type="entry name" value="Enoyl-CoA_hyd/isom_CS"/>
</dbReference>
<evidence type="ECO:0000256" key="1">
    <source>
        <dbReference type="ARBA" id="ARBA00000177"/>
    </source>
</evidence>
<dbReference type="EMBL" id="OP616817">
    <property type="protein sequence ID" value="WDB00075.1"/>
    <property type="molecule type" value="Genomic_DNA"/>
</dbReference>
<dbReference type="PROSITE" id="PS00166">
    <property type="entry name" value="ENOYL_COA_HYDRATASE"/>
    <property type="match status" value="1"/>
</dbReference>
<comment type="similarity">
    <text evidence="3">Belongs to the enoyl-CoA hydratase/isomerase family.</text>
</comment>
<dbReference type="InterPro" id="IPR029045">
    <property type="entry name" value="ClpP/crotonase-like_dom_sf"/>
</dbReference>
<dbReference type="InterPro" id="IPR014748">
    <property type="entry name" value="Enoyl-CoA_hydra_C"/>
</dbReference>
<evidence type="ECO:0000256" key="3">
    <source>
        <dbReference type="RuleBase" id="RU003707"/>
    </source>
</evidence>
<dbReference type="PANTHER" id="PTHR43113">
    <property type="entry name" value="NUCLEOSIDE-DIPHOSPHATE-SUGAR EPIMERASE"/>
    <property type="match status" value="1"/>
</dbReference>
<dbReference type="GO" id="GO:0008935">
    <property type="term" value="F:1,4-dihydroxy-2-naphthoyl-CoA synthase activity"/>
    <property type="evidence" value="ECO:0007669"/>
    <property type="project" value="UniProtKB-EC"/>
</dbReference>
<dbReference type="AlphaFoldDB" id="A0A9Y1MY45"/>